<reference evidence="3" key="1">
    <citation type="submission" date="2014-09" db="EMBL/GenBank/DDBJ databases">
        <authorList>
            <person name="Sharma Rahul"/>
            <person name="Thines Marco"/>
        </authorList>
    </citation>
    <scope>NUCLEOTIDE SEQUENCE [LARGE SCALE GENOMIC DNA]</scope>
</reference>
<feature type="region of interest" description="Disordered" evidence="1">
    <location>
        <begin position="350"/>
        <end position="376"/>
    </location>
</feature>
<evidence type="ECO:0000256" key="1">
    <source>
        <dbReference type="SAM" id="MobiDB-lite"/>
    </source>
</evidence>
<dbReference type="RefSeq" id="XP_024586296.1">
    <property type="nucleotide sequence ID" value="XM_024721170.1"/>
</dbReference>
<dbReference type="AlphaFoldDB" id="A0A0P1B7J6"/>
<evidence type="ECO:0000313" key="3">
    <source>
        <dbReference type="Proteomes" id="UP000054928"/>
    </source>
</evidence>
<dbReference type="GeneID" id="36402718"/>
<dbReference type="OrthoDB" id="165746at2759"/>
<accession>A0A0P1B7J6</accession>
<proteinExistence type="predicted"/>
<organism evidence="2 3">
    <name type="scientific">Plasmopara halstedii</name>
    <name type="common">Downy mildew of sunflower</name>
    <dbReference type="NCBI Taxonomy" id="4781"/>
    <lineage>
        <taxon>Eukaryota</taxon>
        <taxon>Sar</taxon>
        <taxon>Stramenopiles</taxon>
        <taxon>Oomycota</taxon>
        <taxon>Peronosporomycetes</taxon>
        <taxon>Peronosporales</taxon>
        <taxon>Peronosporaceae</taxon>
        <taxon>Plasmopara</taxon>
    </lineage>
</organism>
<feature type="region of interest" description="Disordered" evidence="1">
    <location>
        <begin position="168"/>
        <end position="189"/>
    </location>
</feature>
<dbReference type="Proteomes" id="UP000054928">
    <property type="component" value="Unassembled WGS sequence"/>
</dbReference>
<name>A0A0P1B7J6_PLAHL</name>
<feature type="compositionally biased region" description="Basic and acidic residues" evidence="1">
    <location>
        <begin position="351"/>
        <end position="363"/>
    </location>
</feature>
<protein>
    <submittedName>
        <fullName evidence="2">Uncharacterized protein</fullName>
    </submittedName>
</protein>
<evidence type="ECO:0000313" key="2">
    <source>
        <dbReference type="EMBL" id="CEG49927.1"/>
    </source>
</evidence>
<sequence>MATSISKDVIIEQDKEHLNDNESLLETHKSCDVELGDDTTVNETMTIAEQSVKVQDSLVEDFSHVNNVVVTEEDAAEIVEAIAKSIAVTQNREMDYSVAATVGSSIDGDSLKPEDFAGHETFEEESSKKAEVDFDELAAADDKLRNQSMETAEEFMNSVTTTKRSLIDNMSTGSPDEMEGIVEPTKAEEEKRTKILKTFSGEECQQFVTDSLSRRAENANSLVHKTNDAAPDTEGSEPESEKTPPSSKPHCPDSAAKVALTMPSSVQTNVDDVENHRDESLEPYQTPLATNLALDGTSPVKQVIHRLEVHEGDNSLDSLQIRTKRDYFTEKQRSISVSAEREKFQAQLARQTKEAAEAHDRQKSPAKNPIKRNSAMSSVRNMASRFEKKAEQSLDNLSFRTVRSFFPKEKSIHVDTEKQKFEALEKRQAANEEQMLNEIGGADSDDFGESGVKDSISEATGRRYTVGEDNSKVRGIASRFESKRAYSVVSAPVRTIDSFIVADSEASVRVSAEKAKYENKKTTSTPVKRTIDSFIVADSEASVRVLAEKAMFESQQKFSTPVKRTIDSFIVPESEASIRVSAEKAKFETPKKEVKTTKRTIDTFIIPESEASVRVSTEKERFENQAAMYAPTKRTIDTFIVAESEASDN</sequence>
<dbReference type="EMBL" id="CCYD01003101">
    <property type="protein sequence ID" value="CEG49927.1"/>
    <property type="molecule type" value="Genomic_DNA"/>
</dbReference>
<feature type="region of interest" description="Disordered" evidence="1">
    <location>
        <begin position="219"/>
        <end position="263"/>
    </location>
</feature>
<keyword evidence="3" id="KW-1185">Reference proteome</keyword>